<evidence type="ECO:0000313" key="13">
    <source>
        <dbReference type="EMBL" id="ATB43827.1"/>
    </source>
</evidence>
<dbReference type="Pfam" id="PF00781">
    <property type="entry name" value="DAGK_cat"/>
    <property type="match status" value="1"/>
</dbReference>
<dbReference type="PANTHER" id="PTHR12358">
    <property type="entry name" value="SPHINGOSINE KINASE"/>
    <property type="match status" value="1"/>
</dbReference>
<dbReference type="InterPro" id="IPR050187">
    <property type="entry name" value="Lipid_Phosphate_FormReg"/>
</dbReference>
<evidence type="ECO:0000256" key="1">
    <source>
        <dbReference type="ARBA" id="ARBA00001946"/>
    </source>
</evidence>
<keyword evidence="11" id="KW-1208">Phospholipid metabolism</keyword>
<dbReference type="GO" id="GO:0005886">
    <property type="term" value="C:plasma membrane"/>
    <property type="evidence" value="ECO:0007669"/>
    <property type="project" value="TreeGrafter"/>
</dbReference>
<dbReference type="SMART" id="SM00046">
    <property type="entry name" value="DAGKc"/>
    <property type="match status" value="1"/>
</dbReference>
<evidence type="ECO:0000256" key="2">
    <source>
        <dbReference type="ARBA" id="ARBA00022516"/>
    </source>
</evidence>
<dbReference type="GO" id="GO:0046872">
    <property type="term" value="F:metal ion binding"/>
    <property type="evidence" value="ECO:0007669"/>
    <property type="project" value="UniProtKB-KW"/>
</dbReference>
<keyword evidence="3" id="KW-0808">Transferase</keyword>
<keyword evidence="2" id="KW-0444">Lipid biosynthesis</keyword>
<dbReference type="InterPro" id="IPR016064">
    <property type="entry name" value="NAD/diacylglycerol_kinase_sf"/>
</dbReference>
<evidence type="ECO:0000256" key="4">
    <source>
        <dbReference type="ARBA" id="ARBA00022723"/>
    </source>
</evidence>
<evidence type="ECO:0000259" key="12">
    <source>
        <dbReference type="PROSITE" id="PS50146"/>
    </source>
</evidence>
<name>A0A250JK19_9BACT</name>
<reference evidence="13 14" key="1">
    <citation type="submission" date="2017-06" db="EMBL/GenBank/DDBJ databases">
        <title>Sequencing and comparative analysis of myxobacterial genomes.</title>
        <authorList>
            <person name="Rupp O."/>
            <person name="Goesmann A."/>
            <person name="Sogaard-Andersen L."/>
        </authorList>
    </citation>
    <scope>NUCLEOTIDE SEQUENCE [LARGE SCALE GENOMIC DNA]</scope>
    <source>
        <strain evidence="13 14">DSM 52655</strain>
    </source>
</reference>
<evidence type="ECO:0000256" key="8">
    <source>
        <dbReference type="ARBA" id="ARBA00022842"/>
    </source>
</evidence>
<dbReference type="GO" id="GO:0008654">
    <property type="term" value="P:phospholipid biosynthetic process"/>
    <property type="evidence" value="ECO:0007669"/>
    <property type="project" value="UniProtKB-KW"/>
</dbReference>
<keyword evidence="8" id="KW-0460">Magnesium</keyword>
<evidence type="ECO:0000256" key="9">
    <source>
        <dbReference type="ARBA" id="ARBA00023098"/>
    </source>
</evidence>
<feature type="domain" description="DAGKc" evidence="12">
    <location>
        <begin position="20"/>
        <end position="149"/>
    </location>
</feature>
<dbReference type="Pfam" id="PF19279">
    <property type="entry name" value="YegS_C"/>
    <property type="match status" value="1"/>
</dbReference>
<dbReference type="AlphaFoldDB" id="A0A250JK19"/>
<dbReference type="InterPro" id="IPR045540">
    <property type="entry name" value="YegS/DAGK_C"/>
</dbReference>
<keyword evidence="10" id="KW-0594">Phospholipid biosynthesis</keyword>
<dbReference type="Gene3D" id="2.60.200.40">
    <property type="match status" value="1"/>
</dbReference>
<protein>
    <submittedName>
        <fullName evidence="13">Lipid kinase</fullName>
    </submittedName>
</protein>
<dbReference type="InterPro" id="IPR001206">
    <property type="entry name" value="Diacylglycerol_kinase_cat_dom"/>
</dbReference>
<keyword evidence="4" id="KW-0479">Metal-binding</keyword>
<evidence type="ECO:0000256" key="5">
    <source>
        <dbReference type="ARBA" id="ARBA00022741"/>
    </source>
</evidence>
<dbReference type="PROSITE" id="PS50146">
    <property type="entry name" value="DAGK"/>
    <property type="match status" value="1"/>
</dbReference>
<dbReference type="GO" id="GO:0005524">
    <property type="term" value="F:ATP binding"/>
    <property type="evidence" value="ECO:0007669"/>
    <property type="project" value="UniProtKB-KW"/>
</dbReference>
<proteinExistence type="predicted"/>
<dbReference type="InterPro" id="IPR005218">
    <property type="entry name" value="Diacylglycerol/lipid_kinase"/>
</dbReference>
<accession>A0A250JK19</accession>
<evidence type="ECO:0000256" key="10">
    <source>
        <dbReference type="ARBA" id="ARBA00023209"/>
    </source>
</evidence>
<gene>
    <name evidence="13" type="ORF">CYFUS_009307</name>
</gene>
<dbReference type="GO" id="GO:0004143">
    <property type="term" value="F:ATP-dependent diacylglycerol kinase activity"/>
    <property type="evidence" value="ECO:0007669"/>
    <property type="project" value="TreeGrafter"/>
</dbReference>
<dbReference type="Gene3D" id="3.40.50.10330">
    <property type="entry name" value="Probable inorganic polyphosphate/atp-NAD kinase, domain 1"/>
    <property type="match status" value="1"/>
</dbReference>
<evidence type="ECO:0000256" key="3">
    <source>
        <dbReference type="ARBA" id="ARBA00022679"/>
    </source>
</evidence>
<evidence type="ECO:0000256" key="7">
    <source>
        <dbReference type="ARBA" id="ARBA00022840"/>
    </source>
</evidence>
<dbReference type="InterPro" id="IPR017438">
    <property type="entry name" value="ATP-NAD_kinase_N"/>
</dbReference>
<comment type="cofactor">
    <cofactor evidence="1">
        <name>Mg(2+)</name>
        <dbReference type="ChEBI" id="CHEBI:18420"/>
    </cofactor>
</comment>
<dbReference type="NCBIfam" id="TIGR00147">
    <property type="entry name" value="YegS/Rv2252/BmrU family lipid kinase"/>
    <property type="match status" value="1"/>
</dbReference>
<keyword evidence="5" id="KW-0547">Nucleotide-binding</keyword>
<evidence type="ECO:0000256" key="6">
    <source>
        <dbReference type="ARBA" id="ARBA00022777"/>
    </source>
</evidence>
<dbReference type="KEGG" id="cfus:CYFUS_009307"/>
<evidence type="ECO:0000313" key="14">
    <source>
        <dbReference type="Proteomes" id="UP000217257"/>
    </source>
</evidence>
<organism evidence="13 14">
    <name type="scientific">Cystobacter fuscus</name>
    <dbReference type="NCBI Taxonomy" id="43"/>
    <lineage>
        <taxon>Bacteria</taxon>
        <taxon>Pseudomonadati</taxon>
        <taxon>Myxococcota</taxon>
        <taxon>Myxococcia</taxon>
        <taxon>Myxococcales</taxon>
        <taxon>Cystobacterineae</taxon>
        <taxon>Archangiaceae</taxon>
        <taxon>Cystobacter</taxon>
    </lineage>
</organism>
<dbReference type="EMBL" id="CP022098">
    <property type="protein sequence ID" value="ATB43827.1"/>
    <property type="molecule type" value="Genomic_DNA"/>
</dbReference>
<keyword evidence="6 13" id="KW-0418">Kinase</keyword>
<sequence length="333" mass="35092">MNSEMHSDAALRASPERVSLDEGPAILLLNPNSRMGGEALSATLAALEARGVRLTASHEVQDHEQMEQLLREAVAGGVRRILVGGGDGTLNCAIKPLLGQDVTLGVLPLGTGNDFARSLGIEPTLEAACDVIAAGYSARVDVGLANGHPFLNAVSLGLASAIARRLTPELKRRVGKLAYPVAAAAELWEHHPFRVRVVTDTEELEQNVLQLVVGNGRYHGAGNMVTPDATLDDHLLDAYVISAPSAEAGREGTGLGHMQDMSTLARVALTVRRGEHLAHPAVKAVSGPRMLVEATPPQDVNADGEMIGQTPVRFEIVPSALRVFVPAHPAGPH</sequence>
<evidence type="ECO:0000256" key="11">
    <source>
        <dbReference type="ARBA" id="ARBA00023264"/>
    </source>
</evidence>
<dbReference type="Proteomes" id="UP000217257">
    <property type="component" value="Chromosome"/>
</dbReference>
<keyword evidence="7" id="KW-0067">ATP-binding</keyword>
<dbReference type="NCBIfam" id="NF009604">
    <property type="entry name" value="PRK13057.1"/>
    <property type="match status" value="1"/>
</dbReference>
<keyword evidence="9" id="KW-0443">Lipid metabolism</keyword>
<dbReference type="SUPFAM" id="SSF111331">
    <property type="entry name" value="NAD kinase/diacylglycerol kinase-like"/>
    <property type="match status" value="1"/>
</dbReference>
<dbReference type="PANTHER" id="PTHR12358:SF106">
    <property type="entry name" value="LIPID KINASE YEGS"/>
    <property type="match status" value="1"/>
</dbReference>
<dbReference type="RefSeq" id="WP_232537215.1">
    <property type="nucleotide sequence ID" value="NZ_CP022098.1"/>
</dbReference>